<organism evidence="2 3">
    <name type="scientific">Nocardia tengchongensis</name>
    <dbReference type="NCBI Taxonomy" id="2055889"/>
    <lineage>
        <taxon>Bacteria</taxon>
        <taxon>Bacillati</taxon>
        <taxon>Actinomycetota</taxon>
        <taxon>Actinomycetes</taxon>
        <taxon>Mycobacteriales</taxon>
        <taxon>Nocardiaceae</taxon>
        <taxon>Nocardia</taxon>
    </lineage>
</organism>
<feature type="compositionally biased region" description="Polar residues" evidence="1">
    <location>
        <begin position="1"/>
        <end position="11"/>
    </location>
</feature>
<name>A0ABX8CHX3_9NOCA</name>
<protein>
    <submittedName>
        <fullName evidence="2">Uncharacterized protein</fullName>
    </submittedName>
</protein>
<sequence>MRNESSASTEPTPGHSGIGARGVRSGKSTTPEERMALLAARGPQLMLWSSATLRTFTVCRPDQTAIWHARFHADLVIDTTNGAAKVAALQAIWIVARARQEWGADVATLRLVVAQSGLEREELTTAAIGNGLILDLVVDATANPALSHPENQFIDWWTADLGSLIRNPQGLL</sequence>
<evidence type="ECO:0000313" key="3">
    <source>
        <dbReference type="Proteomes" id="UP000683310"/>
    </source>
</evidence>
<keyword evidence="3" id="KW-1185">Reference proteome</keyword>
<dbReference type="EMBL" id="CP074371">
    <property type="protein sequence ID" value="QVI19520.1"/>
    <property type="molecule type" value="Genomic_DNA"/>
</dbReference>
<accession>A0ABX8CHX3</accession>
<feature type="region of interest" description="Disordered" evidence="1">
    <location>
        <begin position="1"/>
        <end position="30"/>
    </location>
</feature>
<dbReference type="Proteomes" id="UP000683310">
    <property type="component" value="Chromosome"/>
</dbReference>
<proteinExistence type="predicted"/>
<gene>
    <name evidence="2" type="ORF">KHQ06_24485</name>
</gene>
<evidence type="ECO:0000313" key="2">
    <source>
        <dbReference type="EMBL" id="QVI19520.1"/>
    </source>
</evidence>
<evidence type="ECO:0000256" key="1">
    <source>
        <dbReference type="SAM" id="MobiDB-lite"/>
    </source>
</evidence>
<reference evidence="2 3" key="1">
    <citation type="submission" date="2021-04" db="EMBL/GenBank/DDBJ databases">
        <title>Nocardia tengchongensis.</title>
        <authorList>
            <person name="Zhuang k."/>
            <person name="Ran Y."/>
            <person name="Li W."/>
        </authorList>
    </citation>
    <scope>NUCLEOTIDE SEQUENCE [LARGE SCALE GENOMIC DNA]</scope>
    <source>
        <strain evidence="2 3">CFH S0057</strain>
    </source>
</reference>